<dbReference type="GO" id="GO:0000287">
    <property type="term" value="F:magnesium ion binding"/>
    <property type="evidence" value="ECO:0007669"/>
    <property type="project" value="UniProtKB-UniRule"/>
</dbReference>
<reference evidence="10" key="1">
    <citation type="submission" date="2017-07" db="EMBL/GenBank/DDBJ databases">
        <title>Brachybacterium sp. VR2415.</title>
        <authorList>
            <person name="Tak E.J."/>
            <person name="Bae J.-W."/>
        </authorList>
    </citation>
    <scope>NUCLEOTIDE SEQUENCE [LARGE SCALE GENOMIC DNA]</scope>
    <source>
        <strain evidence="10">VR2415</strain>
    </source>
</reference>
<evidence type="ECO:0000256" key="6">
    <source>
        <dbReference type="ARBA" id="ARBA00022840"/>
    </source>
</evidence>
<feature type="binding site" evidence="8">
    <location>
        <position position="177"/>
    </location>
    <ligand>
        <name>ATP</name>
        <dbReference type="ChEBI" id="CHEBI:30616"/>
    </ligand>
</feature>
<keyword evidence="8" id="KW-0464">Manganese</keyword>
<dbReference type="Pfam" id="PF02696">
    <property type="entry name" value="SelO"/>
    <property type="match status" value="1"/>
</dbReference>
<feature type="binding site" evidence="8">
    <location>
        <position position="111"/>
    </location>
    <ligand>
        <name>ATP</name>
        <dbReference type="ChEBI" id="CHEBI:30616"/>
    </ligand>
</feature>
<keyword evidence="4 8" id="KW-0479">Metal-binding</keyword>
<dbReference type="InterPro" id="IPR003846">
    <property type="entry name" value="SelO"/>
</dbReference>
<comment type="similarity">
    <text evidence="1 8">Belongs to the SELO family.</text>
</comment>
<comment type="catalytic activity">
    <reaction evidence="8">
        <text>L-tyrosyl-[protein] + UTP = O-(5'-uridylyl)-L-tyrosyl-[protein] + diphosphate</text>
        <dbReference type="Rhea" id="RHEA:83887"/>
        <dbReference type="Rhea" id="RHEA-COMP:10136"/>
        <dbReference type="Rhea" id="RHEA-COMP:20238"/>
        <dbReference type="ChEBI" id="CHEBI:33019"/>
        <dbReference type="ChEBI" id="CHEBI:46398"/>
        <dbReference type="ChEBI" id="CHEBI:46858"/>
        <dbReference type="ChEBI" id="CHEBI:90602"/>
    </reaction>
</comment>
<protein>
    <recommendedName>
        <fullName evidence="8">Protein nucleotidyltransferase YdiU</fullName>
        <ecNumber evidence="8">2.7.7.-</ecNumber>
    </recommendedName>
    <alternativeName>
        <fullName evidence="8">Protein adenylyltransferase YdiU</fullName>
        <ecNumber evidence="8">2.7.7.108</ecNumber>
    </alternativeName>
    <alternativeName>
        <fullName evidence="8">Protein uridylyltransferase YdiU</fullName>
        <ecNumber evidence="8">2.7.7.-</ecNumber>
    </alternativeName>
</protein>
<dbReference type="GO" id="GO:0070733">
    <property type="term" value="F:AMPylase activity"/>
    <property type="evidence" value="ECO:0007669"/>
    <property type="project" value="UniProtKB-EC"/>
</dbReference>
<keyword evidence="3 8" id="KW-0548">Nucleotidyltransferase</keyword>
<keyword evidence="2 8" id="KW-0808">Transferase</keyword>
<accession>A0A220UC48</accession>
<comment type="function">
    <text evidence="8">Nucleotidyltransferase involved in the post-translational modification of proteins. It can catalyze the addition of adenosine monophosphate (AMP) or uridine monophosphate (UMP) to a protein, resulting in modifications known as AMPylation and UMPylation.</text>
</comment>
<feature type="binding site" evidence="8">
    <location>
        <position position="91"/>
    </location>
    <ligand>
        <name>ATP</name>
        <dbReference type="ChEBI" id="CHEBI:30616"/>
    </ligand>
</feature>
<dbReference type="HAMAP" id="MF_00692">
    <property type="entry name" value="SelO"/>
    <property type="match status" value="1"/>
</dbReference>
<feature type="active site" description="Proton acceptor" evidence="8">
    <location>
        <position position="249"/>
    </location>
</feature>
<dbReference type="Proteomes" id="UP000198398">
    <property type="component" value="Chromosome"/>
</dbReference>
<comment type="catalytic activity">
    <reaction evidence="8">
        <text>L-tyrosyl-[protein] + ATP = O-(5'-adenylyl)-L-tyrosyl-[protein] + diphosphate</text>
        <dbReference type="Rhea" id="RHEA:54288"/>
        <dbReference type="Rhea" id="RHEA-COMP:10136"/>
        <dbReference type="Rhea" id="RHEA-COMP:13846"/>
        <dbReference type="ChEBI" id="CHEBI:30616"/>
        <dbReference type="ChEBI" id="CHEBI:33019"/>
        <dbReference type="ChEBI" id="CHEBI:46858"/>
        <dbReference type="ChEBI" id="CHEBI:83624"/>
        <dbReference type="EC" id="2.7.7.108"/>
    </reaction>
</comment>
<dbReference type="KEGG" id="brv:CFK39_08060"/>
<dbReference type="AlphaFoldDB" id="A0A220UC48"/>
<comment type="catalytic activity">
    <reaction evidence="8">
        <text>L-seryl-[protein] + ATP = 3-O-(5'-adenylyl)-L-seryl-[protein] + diphosphate</text>
        <dbReference type="Rhea" id="RHEA:58120"/>
        <dbReference type="Rhea" id="RHEA-COMP:9863"/>
        <dbReference type="Rhea" id="RHEA-COMP:15073"/>
        <dbReference type="ChEBI" id="CHEBI:29999"/>
        <dbReference type="ChEBI" id="CHEBI:30616"/>
        <dbReference type="ChEBI" id="CHEBI:33019"/>
        <dbReference type="ChEBI" id="CHEBI:142516"/>
        <dbReference type="EC" id="2.7.7.108"/>
    </reaction>
</comment>
<name>A0A220UC48_9MICO</name>
<comment type="cofactor">
    <cofactor evidence="8">
        <name>Mg(2+)</name>
        <dbReference type="ChEBI" id="CHEBI:18420"/>
    </cofactor>
    <cofactor evidence="8">
        <name>Mn(2+)</name>
        <dbReference type="ChEBI" id="CHEBI:29035"/>
    </cofactor>
</comment>
<comment type="catalytic activity">
    <reaction evidence="8">
        <text>L-histidyl-[protein] + UTP = N(tele)-(5'-uridylyl)-L-histidyl-[protein] + diphosphate</text>
        <dbReference type="Rhea" id="RHEA:83891"/>
        <dbReference type="Rhea" id="RHEA-COMP:9745"/>
        <dbReference type="Rhea" id="RHEA-COMP:20239"/>
        <dbReference type="ChEBI" id="CHEBI:29979"/>
        <dbReference type="ChEBI" id="CHEBI:33019"/>
        <dbReference type="ChEBI" id="CHEBI:46398"/>
        <dbReference type="ChEBI" id="CHEBI:233474"/>
    </reaction>
</comment>
<dbReference type="GO" id="GO:0030145">
    <property type="term" value="F:manganese ion binding"/>
    <property type="evidence" value="ECO:0007669"/>
    <property type="project" value="UniProtKB-UniRule"/>
</dbReference>
<dbReference type="PANTHER" id="PTHR32057">
    <property type="entry name" value="PROTEIN ADENYLYLTRANSFERASE SELO, MITOCHONDRIAL"/>
    <property type="match status" value="1"/>
</dbReference>
<evidence type="ECO:0000256" key="1">
    <source>
        <dbReference type="ARBA" id="ARBA00009747"/>
    </source>
</evidence>
<evidence type="ECO:0000256" key="4">
    <source>
        <dbReference type="ARBA" id="ARBA00022723"/>
    </source>
</evidence>
<feature type="binding site" evidence="8">
    <location>
        <position position="259"/>
    </location>
    <ligand>
        <name>ATP</name>
        <dbReference type="ChEBI" id="CHEBI:30616"/>
    </ligand>
</feature>
<feature type="binding site" evidence="8">
    <location>
        <position position="184"/>
    </location>
    <ligand>
        <name>ATP</name>
        <dbReference type="ChEBI" id="CHEBI:30616"/>
    </ligand>
</feature>
<organism evidence="9 10">
    <name type="scientific">Brachybacterium avium</name>
    <dbReference type="NCBI Taxonomy" id="2017485"/>
    <lineage>
        <taxon>Bacteria</taxon>
        <taxon>Bacillati</taxon>
        <taxon>Actinomycetota</taxon>
        <taxon>Actinomycetes</taxon>
        <taxon>Micrococcales</taxon>
        <taxon>Dermabacteraceae</taxon>
        <taxon>Brachybacterium</taxon>
    </lineage>
</organism>
<keyword evidence="6 8" id="KW-0067">ATP-binding</keyword>
<keyword evidence="7 8" id="KW-0460">Magnesium</keyword>
<dbReference type="EC" id="2.7.7.-" evidence="8"/>
<dbReference type="EMBL" id="CP022316">
    <property type="protein sequence ID" value="ASK65798.1"/>
    <property type="molecule type" value="Genomic_DNA"/>
</dbReference>
<keyword evidence="10" id="KW-1185">Reference proteome</keyword>
<evidence type="ECO:0000256" key="3">
    <source>
        <dbReference type="ARBA" id="ARBA00022695"/>
    </source>
</evidence>
<dbReference type="PANTHER" id="PTHR32057:SF14">
    <property type="entry name" value="PROTEIN ADENYLYLTRANSFERASE SELO, MITOCHONDRIAL"/>
    <property type="match status" value="1"/>
</dbReference>
<feature type="binding site" evidence="8">
    <location>
        <position position="124"/>
    </location>
    <ligand>
        <name>ATP</name>
        <dbReference type="ChEBI" id="CHEBI:30616"/>
    </ligand>
</feature>
<comment type="catalytic activity">
    <reaction evidence="8">
        <text>L-threonyl-[protein] + ATP = 3-O-(5'-adenylyl)-L-threonyl-[protein] + diphosphate</text>
        <dbReference type="Rhea" id="RHEA:54292"/>
        <dbReference type="Rhea" id="RHEA-COMP:11060"/>
        <dbReference type="Rhea" id="RHEA-COMP:13847"/>
        <dbReference type="ChEBI" id="CHEBI:30013"/>
        <dbReference type="ChEBI" id="CHEBI:30616"/>
        <dbReference type="ChEBI" id="CHEBI:33019"/>
        <dbReference type="ChEBI" id="CHEBI:138113"/>
        <dbReference type="EC" id="2.7.7.108"/>
    </reaction>
</comment>
<evidence type="ECO:0000313" key="10">
    <source>
        <dbReference type="Proteomes" id="UP000198398"/>
    </source>
</evidence>
<dbReference type="GO" id="GO:0005524">
    <property type="term" value="F:ATP binding"/>
    <property type="evidence" value="ECO:0007669"/>
    <property type="project" value="UniProtKB-UniRule"/>
</dbReference>
<sequence>MEKLDPSVPVLQQSYAEAFPELSVPWRADVPPRPEIVWLNEPLAAELGFDPAWLRGEEGLALLTGQIDGTTAQAYAGHQFGSPNPQLGDGRAVLLGDLVDTRGRHCDLHLKGSGRTPFARGGDGKAPLGPMLREAVIGEWLHATEVPTSRALAVLSTGEQIGPRQGVTPEPGGLLVRVAASHLRVGTFEYATWHLDEEVRRRLVEFTIRRHHPSADGPLGLLEAVTRAQAELVARWMVLGFVHGVMNTDNMALSGQGIDYGPCAVLDVHRRDAVFSSIDRGGRYAYGSQPGIALWNLSRFAETLLPLLGQTDPNFAVEQATTVLEQYEGWYQQAWSRLMGRKLGIDGAPEEVFALGQELLTLLEEQQVDHTGFFRALGEGRAAELVTGASSMQWMRRWETLRSATPAEMARVNPLYIPRNVHLEAALRSAHLGDLEPVQELLGAVSAPFTRRVGLDHLEGPGDGGEHFLTFCGT</sequence>
<proteinExistence type="inferred from homology"/>
<evidence type="ECO:0000256" key="2">
    <source>
        <dbReference type="ARBA" id="ARBA00022679"/>
    </source>
</evidence>
<keyword evidence="5 8" id="KW-0547">Nucleotide-binding</keyword>
<gene>
    <name evidence="8" type="primary">ydiU</name>
    <name evidence="8" type="synonym">selO</name>
    <name evidence="9" type="ORF">CFK39_08060</name>
</gene>
<feature type="binding site" evidence="8">
    <location>
        <position position="250"/>
    </location>
    <ligand>
        <name>Mg(2+)</name>
        <dbReference type="ChEBI" id="CHEBI:18420"/>
    </ligand>
</feature>
<evidence type="ECO:0000256" key="7">
    <source>
        <dbReference type="ARBA" id="ARBA00022842"/>
    </source>
</evidence>
<evidence type="ECO:0000256" key="5">
    <source>
        <dbReference type="ARBA" id="ARBA00022741"/>
    </source>
</evidence>
<evidence type="ECO:0000313" key="9">
    <source>
        <dbReference type="EMBL" id="ASK65798.1"/>
    </source>
</evidence>
<dbReference type="EC" id="2.7.7.108" evidence="8"/>
<dbReference type="OrthoDB" id="9776281at2"/>
<comment type="catalytic activity">
    <reaction evidence="8">
        <text>L-seryl-[protein] + UTP = O-(5'-uridylyl)-L-seryl-[protein] + diphosphate</text>
        <dbReference type="Rhea" id="RHEA:64604"/>
        <dbReference type="Rhea" id="RHEA-COMP:9863"/>
        <dbReference type="Rhea" id="RHEA-COMP:16635"/>
        <dbReference type="ChEBI" id="CHEBI:29999"/>
        <dbReference type="ChEBI" id="CHEBI:33019"/>
        <dbReference type="ChEBI" id="CHEBI:46398"/>
        <dbReference type="ChEBI" id="CHEBI:156051"/>
    </reaction>
</comment>
<evidence type="ECO:0000256" key="8">
    <source>
        <dbReference type="HAMAP-Rule" id="MF_00692"/>
    </source>
</evidence>
<feature type="binding site" evidence="8">
    <location>
        <position position="90"/>
    </location>
    <ligand>
        <name>ATP</name>
        <dbReference type="ChEBI" id="CHEBI:30616"/>
    </ligand>
</feature>
<feature type="binding site" evidence="8">
    <location>
        <position position="88"/>
    </location>
    <ligand>
        <name>ATP</name>
        <dbReference type="ChEBI" id="CHEBI:30616"/>
    </ligand>
</feature>
<dbReference type="RefSeq" id="WP_089065039.1">
    <property type="nucleotide sequence ID" value="NZ_CP022316.1"/>
</dbReference>
<feature type="binding site" evidence="8">
    <location>
        <position position="123"/>
    </location>
    <ligand>
        <name>ATP</name>
        <dbReference type="ChEBI" id="CHEBI:30616"/>
    </ligand>
</feature>
<feature type="binding site" evidence="8">
    <location>
        <position position="259"/>
    </location>
    <ligand>
        <name>Mg(2+)</name>
        <dbReference type="ChEBI" id="CHEBI:18420"/>
    </ligand>
</feature>